<keyword evidence="2" id="KW-0677">Repeat</keyword>
<dbReference type="InterPro" id="IPR028994">
    <property type="entry name" value="Integrin_alpha_N"/>
</dbReference>
<dbReference type="InterPro" id="IPR027039">
    <property type="entry name" value="Crtac1"/>
</dbReference>
<evidence type="ECO:0000313" key="6">
    <source>
        <dbReference type="Proteomes" id="UP000600588"/>
    </source>
</evidence>
<evidence type="ECO:0000256" key="2">
    <source>
        <dbReference type="ARBA" id="ARBA00022737"/>
    </source>
</evidence>
<dbReference type="SMART" id="SM00191">
    <property type="entry name" value="Int_alpha"/>
    <property type="match status" value="3"/>
</dbReference>
<dbReference type="EMBL" id="JACVXB010000008">
    <property type="protein sequence ID" value="MBD0833412.1"/>
    <property type="molecule type" value="Genomic_DNA"/>
</dbReference>
<feature type="domain" description="ASPIC/UnbV" evidence="4">
    <location>
        <begin position="518"/>
        <end position="583"/>
    </location>
</feature>
<evidence type="ECO:0000256" key="3">
    <source>
        <dbReference type="ARBA" id="ARBA00023180"/>
    </source>
</evidence>
<dbReference type="Pfam" id="PF07593">
    <property type="entry name" value="UnbV_ASPIC"/>
    <property type="match status" value="1"/>
</dbReference>
<dbReference type="SUPFAM" id="SSF69318">
    <property type="entry name" value="Integrin alpha N-terminal domain"/>
    <property type="match status" value="3"/>
</dbReference>
<dbReference type="InterPro" id="IPR013519">
    <property type="entry name" value="Int_alpha_beta-p"/>
</dbReference>
<dbReference type="PANTHER" id="PTHR16026">
    <property type="entry name" value="CARTILAGE ACIDIC PROTEIN 1"/>
    <property type="match status" value="1"/>
</dbReference>
<dbReference type="Proteomes" id="UP000600588">
    <property type="component" value="Unassembled WGS sequence"/>
</dbReference>
<dbReference type="PANTHER" id="PTHR16026:SF0">
    <property type="entry name" value="CARTILAGE ACIDIC PROTEIN 1"/>
    <property type="match status" value="1"/>
</dbReference>
<evidence type="ECO:0000256" key="1">
    <source>
        <dbReference type="ARBA" id="ARBA00022729"/>
    </source>
</evidence>
<sequence>MLVFACKEKEDKTVPESEIIPELQLFKQVSLEQSGIDFNNRLVETDSMNYFVYPYIYMGGGVSIGDINNDGLNDIYFTGNMTPNKLYLNKGGLSFEDISEKAGVAAGNQWITGTTMADVNGDGYLDIYVSVAGKFNPKQNLLYINNKDLTFTESAEAYGVAGDANTIQATFFDYDLDGDLDLYVANYPISRFSTPNGVYKQRIEKANIVDSDRLYRNDGNNKFIDVTEDSGILNYGLSVGVAVSDIDNNGYPDIYVSNDFATPDYLYMNNGDGTFSEQSKELTKHTAWYGMGVDMADINNDALPDVIQLDMTPENNRRSKANMASMNPRKFWDNVKMGFHYQYMQNCLQLNNGKINDTLQPFSDISRLAGMATTDWSWGALMADFDNDGWKDVIITNGVRREINNKDYFKTLKTYTPMAFKNNMLELTKKMPSEKVPNYAFKNNGDLSFKDVSKDWHLDFVGFSNGLAYGDLDNDGDLDLVVSNLDSISTIYENQATKISGNHYLRFKFNGPEQNKFALGIKVLLEYDGAKQFQELTLTRGYQSSVEPFLNFGLGKYAKVDKATIIWPDGKQEIKEHITTNSIVEVNYNDAVYKTITTSKDNKSNYKFTNVTARSGVNFKHEENIYDDFKEEPLLPHKTSQFGPGIAVADINKDGREDFFVGGANGQSGRIFIQQSDRTFQAIDVPDLQNDAVYEDLGALFFDADADGDDDLYVVSGGNEFGAGSQFLQDRLYLNDGQGHFTKNTQALPKMLTSGSKVIAADFDKDGDLDLFVGGRLVPGKYPLAPRSYLLRNDSENGNVRFIDVTEDLASDLLKPGLVTDMKWSDVDGDDWLDLVLVGEWMPISIFKNSKGEFKNETKAYGLENTTGWWYSIDVQDYDNDGDLDIVAGNLGLNYKYQASNNQTFDVYASDFDKNGHLDIVLGYYSEGVQYPVRGRECSSQQIPGITRKFKNYDAFSKATIEDVYTKDKLEDALHYKAKTFATTYFQNDGKHFSAKPLSSQAQLSAVNGIVSKDVNNDGVLDLILGGNLFTSEVETPRNDAGQGVLLIGDGKGNFYAKAPYESGLSLSGDVKGLAMLKSEGYTYIIVANNNDKLQIIECDIN</sequence>
<dbReference type="InterPro" id="IPR013517">
    <property type="entry name" value="FG-GAP"/>
</dbReference>
<dbReference type="Pfam" id="PF13517">
    <property type="entry name" value="FG-GAP_3"/>
    <property type="match status" value="5"/>
</dbReference>
<dbReference type="InterPro" id="IPR011519">
    <property type="entry name" value="UnbV_ASPIC"/>
</dbReference>
<protein>
    <submittedName>
        <fullName evidence="5">VCBS repeat-containing protein</fullName>
    </submittedName>
</protein>
<keyword evidence="3" id="KW-0325">Glycoprotein</keyword>
<keyword evidence="1" id="KW-0732">Signal</keyword>
<accession>A0A8J6QAF6</accession>
<comment type="caution">
    <text evidence="5">The sequence shown here is derived from an EMBL/GenBank/DDBJ whole genome shotgun (WGS) entry which is preliminary data.</text>
</comment>
<gene>
    <name evidence="5" type="ORF">ICJ83_14850</name>
</gene>
<organism evidence="5 6">
    <name type="scientific">Aestuariibaculum sediminum</name>
    <dbReference type="NCBI Taxonomy" id="2770637"/>
    <lineage>
        <taxon>Bacteria</taxon>
        <taxon>Pseudomonadati</taxon>
        <taxon>Bacteroidota</taxon>
        <taxon>Flavobacteriia</taxon>
        <taxon>Flavobacteriales</taxon>
        <taxon>Flavobacteriaceae</taxon>
    </lineage>
</organism>
<name>A0A8J6QAF6_9FLAO</name>
<evidence type="ECO:0000313" key="5">
    <source>
        <dbReference type="EMBL" id="MBD0833412.1"/>
    </source>
</evidence>
<dbReference type="Gene3D" id="2.130.10.130">
    <property type="entry name" value="Integrin alpha, N-terminal"/>
    <property type="match status" value="4"/>
</dbReference>
<reference evidence="5 6" key="1">
    <citation type="submission" date="2020-09" db="EMBL/GenBank/DDBJ databases">
        <title>TT11 complete genome.</title>
        <authorList>
            <person name="Wu Z."/>
        </authorList>
    </citation>
    <scope>NUCLEOTIDE SEQUENCE [LARGE SCALE GENOMIC DNA]</scope>
    <source>
        <strain evidence="5 6">TT11</strain>
    </source>
</reference>
<dbReference type="AlphaFoldDB" id="A0A8J6QAF6"/>
<keyword evidence="6" id="KW-1185">Reference proteome</keyword>
<evidence type="ECO:0000259" key="4">
    <source>
        <dbReference type="Pfam" id="PF07593"/>
    </source>
</evidence>
<proteinExistence type="predicted"/>